<feature type="region of interest" description="Disordered" evidence="10">
    <location>
        <begin position="1"/>
        <end position="29"/>
    </location>
</feature>
<evidence type="ECO:0000259" key="11">
    <source>
        <dbReference type="PROSITE" id="PS50003"/>
    </source>
</evidence>
<dbReference type="InterPro" id="IPR035899">
    <property type="entry name" value="DBL_dom_sf"/>
</dbReference>
<feature type="compositionally biased region" description="Polar residues" evidence="10">
    <location>
        <begin position="934"/>
        <end position="944"/>
    </location>
</feature>
<dbReference type="GO" id="GO:0035023">
    <property type="term" value="P:regulation of Rho protein signal transduction"/>
    <property type="evidence" value="ECO:0007669"/>
    <property type="project" value="TreeGrafter"/>
</dbReference>
<comment type="subcellular location">
    <subcellularLocation>
        <location evidence="1">Cytoplasm</location>
    </subcellularLocation>
</comment>
<reference evidence="13" key="1">
    <citation type="submission" date="2020-03" db="EMBL/GenBank/DDBJ databases">
        <authorList>
            <person name="Weist P."/>
        </authorList>
    </citation>
    <scope>NUCLEOTIDE SEQUENCE</scope>
</reference>
<proteinExistence type="predicted"/>
<dbReference type="CDD" id="cd00160">
    <property type="entry name" value="RhoGEF"/>
    <property type="match status" value="1"/>
</dbReference>
<dbReference type="PROSITE" id="PS50003">
    <property type="entry name" value="PH_DOMAIN"/>
    <property type="match status" value="1"/>
</dbReference>
<keyword evidence="3" id="KW-0597">Phosphoprotein</keyword>
<keyword evidence="2" id="KW-0963">Cytoplasm</keyword>
<feature type="compositionally biased region" description="Pro residues" evidence="10">
    <location>
        <begin position="974"/>
        <end position="983"/>
    </location>
</feature>
<dbReference type="GO" id="GO:0005737">
    <property type="term" value="C:cytoplasm"/>
    <property type="evidence" value="ECO:0007669"/>
    <property type="project" value="UniProtKB-SubCell"/>
</dbReference>
<feature type="region of interest" description="Disordered" evidence="10">
    <location>
        <begin position="927"/>
        <end position="1001"/>
    </location>
</feature>
<dbReference type="EMBL" id="CADEAL010004471">
    <property type="protein sequence ID" value="CAB1460313.1"/>
    <property type="molecule type" value="Genomic_DNA"/>
</dbReference>
<protein>
    <recommendedName>
        <fullName evidence="15">Rho guanine nucleotide exchange factor 18-like</fullName>
    </recommendedName>
</protein>
<evidence type="ECO:0000256" key="4">
    <source>
        <dbReference type="ARBA" id="ARBA00022658"/>
    </source>
</evidence>
<evidence type="ECO:0000256" key="2">
    <source>
        <dbReference type="ARBA" id="ARBA00022490"/>
    </source>
</evidence>
<feature type="domain" description="DH" evidence="12">
    <location>
        <begin position="100"/>
        <end position="297"/>
    </location>
</feature>
<evidence type="ECO:0000313" key="14">
    <source>
        <dbReference type="Proteomes" id="UP001153269"/>
    </source>
</evidence>
<evidence type="ECO:0000313" key="13">
    <source>
        <dbReference type="EMBL" id="CAB1460313.1"/>
    </source>
</evidence>
<dbReference type="GO" id="GO:0005886">
    <property type="term" value="C:plasma membrane"/>
    <property type="evidence" value="ECO:0007669"/>
    <property type="project" value="TreeGrafter"/>
</dbReference>
<dbReference type="Pfam" id="PF17838">
    <property type="entry name" value="PH_16"/>
    <property type="match status" value="1"/>
</dbReference>
<organism evidence="13 14">
    <name type="scientific">Pleuronectes platessa</name>
    <name type="common">European plaice</name>
    <dbReference type="NCBI Taxonomy" id="8262"/>
    <lineage>
        <taxon>Eukaryota</taxon>
        <taxon>Metazoa</taxon>
        <taxon>Chordata</taxon>
        <taxon>Craniata</taxon>
        <taxon>Vertebrata</taxon>
        <taxon>Euteleostomi</taxon>
        <taxon>Actinopterygii</taxon>
        <taxon>Neopterygii</taxon>
        <taxon>Teleostei</taxon>
        <taxon>Neoteleostei</taxon>
        <taxon>Acanthomorphata</taxon>
        <taxon>Carangaria</taxon>
        <taxon>Pleuronectiformes</taxon>
        <taxon>Pleuronectoidei</taxon>
        <taxon>Pleuronectidae</taxon>
        <taxon>Pleuronectes</taxon>
    </lineage>
</organism>
<dbReference type="Gene3D" id="1.20.900.10">
    <property type="entry name" value="Dbl homology (DH) domain"/>
    <property type="match status" value="1"/>
</dbReference>
<keyword evidence="7" id="KW-0862">Zinc</keyword>
<dbReference type="Pfam" id="PF00621">
    <property type="entry name" value="RhoGEF"/>
    <property type="match status" value="1"/>
</dbReference>
<dbReference type="SUPFAM" id="SSF50729">
    <property type="entry name" value="PH domain-like"/>
    <property type="match status" value="1"/>
</dbReference>
<feature type="domain" description="PH" evidence="11">
    <location>
        <begin position="339"/>
        <end position="441"/>
    </location>
</feature>
<feature type="compositionally biased region" description="Basic and acidic residues" evidence="10">
    <location>
        <begin position="985"/>
        <end position="996"/>
    </location>
</feature>
<evidence type="ECO:0000256" key="5">
    <source>
        <dbReference type="ARBA" id="ARBA00022723"/>
    </source>
</evidence>
<evidence type="ECO:0000256" key="1">
    <source>
        <dbReference type="ARBA" id="ARBA00004496"/>
    </source>
</evidence>
<sequence length="1019" mass="116039">MTVTPKKSSPQPASSSHSTSARSDPVQMDDVDGLRAKPLFLSEDSLSLASSFAEPINLEDSHYARLRSDLEFDAQNLEAESWSVAVDQNYLKALNKEAVNRQDVIYELMQTEMHHVRNLKILLYVYMHELRQSHLIDEARLEWLFPGVETLLSLHQHFLNCLKVHQSQSQEEGSANSYQFTQLGDILISQFSDPLGDGMMEGYSVFCSHQKEGISYFKEQLQNNKKLQVLIRKLRQLPLVRRLGIPECFLLVTQRITKYPVLVERIIQNTEADTEEYKSLVQGLVRIKDTIFQVDAQVSEYEKAARLRDIIQRLEAKSHGRQKDGKLLRREDLIQGGRTLLHEGTITWKISGRQKEIHAVLLSDVLLLLQEKDQKLLFAAVDNKPSVISLQGLIIREVAQDDKAMFLICACTSSLPEMYEIHTRSREERIAWMSLIREAVEQYPQEEQHRELIAKLRHCQDALKEWDDQIIQSLTGKQQIFAALYERVMEQETPHKGLLLRGDATDLQQGEMLLKGAIDEVENLQILLCSGIKDPDPPVDDSELQGGRLRRAETFAAGDGDSYANTMNSGDEAERPGSSEGSVPYISRSSSNPQLQETFCSEGVEQSADDDILPEPDLNPASSHFPEAEVCDRVIMLAQMLHSLQAIVAQQTSQLELQRVFLSNSQQPTRHYSNVLLEREKQRNMEKQREELANLHKLQAQHREEQQRWEKDKERQRIQVEALEAQLQQREEECSKLEEKLSGEKGELERQWENYQQDLERLRESTQSVEKERERLTQERERLEQLQEKFKSKLMQLPTSGHYEDPAQSLYSFPSFRSIVNGGGRVNLTPKHSILLVSNPMEAPPKVPPRRESIHHQAAKSELPHHLISTTNQVLKPPAMQQQIPTKLAALSKGKDKGSKSKGSHQRTHSAASIDVSQLLPIRVAGKEGGSMRAQRNASPQRIYQSDIFKPPGSAHSVKMSPPFSTHKKSSSDGPPPAPPPFPKEVLDAGKEKDPTCDQYEETSHWYFITGNQKNQLNI</sequence>
<dbReference type="Gene3D" id="2.30.29.30">
    <property type="entry name" value="Pleckstrin-homology domain (PH domain)/Phosphotyrosine-binding domain (PTB)"/>
    <property type="match status" value="1"/>
</dbReference>
<dbReference type="InterPro" id="IPR041020">
    <property type="entry name" value="PH_16"/>
</dbReference>
<evidence type="ECO:0008006" key="15">
    <source>
        <dbReference type="Google" id="ProtNLM"/>
    </source>
</evidence>
<keyword evidence="8 9" id="KW-0175">Coiled coil</keyword>
<dbReference type="InterPro" id="IPR011993">
    <property type="entry name" value="PH-like_dom_sf"/>
</dbReference>
<dbReference type="AlphaFoldDB" id="A0A9N7W3G7"/>
<dbReference type="SUPFAM" id="SSF48065">
    <property type="entry name" value="DBL homology domain (DH-domain)"/>
    <property type="match status" value="1"/>
</dbReference>
<dbReference type="Proteomes" id="UP001153269">
    <property type="component" value="Unassembled WGS sequence"/>
</dbReference>
<dbReference type="GO" id="GO:0008270">
    <property type="term" value="F:zinc ion binding"/>
    <property type="evidence" value="ECO:0007669"/>
    <property type="project" value="UniProtKB-KW"/>
</dbReference>
<evidence type="ECO:0000256" key="9">
    <source>
        <dbReference type="SAM" id="Coils"/>
    </source>
</evidence>
<dbReference type="GO" id="GO:0005085">
    <property type="term" value="F:guanyl-nucleotide exchange factor activity"/>
    <property type="evidence" value="ECO:0007669"/>
    <property type="project" value="UniProtKB-KW"/>
</dbReference>
<feature type="coiled-coil region" evidence="9">
    <location>
        <begin position="678"/>
        <end position="796"/>
    </location>
</feature>
<evidence type="ECO:0000256" key="8">
    <source>
        <dbReference type="ARBA" id="ARBA00023054"/>
    </source>
</evidence>
<dbReference type="SMART" id="SM00325">
    <property type="entry name" value="RhoGEF"/>
    <property type="match status" value="1"/>
</dbReference>
<accession>A0A9N7W3G7</accession>
<evidence type="ECO:0000256" key="7">
    <source>
        <dbReference type="ARBA" id="ARBA00022833"/>
    </source>
</evidence>
<feature type="compositionally biased region" description="Low complexity" evidence="10">
    <location>
        <begin position="1"/>
        <end position="25"/>
    </location>
</feature>
<feature type="region of interest" description="Disordered" evidence="10">
    <location>
        <begin position="556"/>
        <end position="594"/>
    </location>
</feature>
<evidence type="ECO:0000256" key="6">
    <source>
        <dbReference type="ARBA" id="ARBA00022771"/>
    </source>
</evidence>
<dbReference type="InterPro" id="IPR001849">
    <property type="entry name" value="PH_domain"/>
</dbReference>
<dbReference type="InterPro" id="IPR000219">
    <property type="entry name" value="DH_dom"/>
</dbReference>
<comment type="caution">
    <text evidence="13">The sequence shown here is derived from an EMBL/GenBank/DDBJ whole genome shotgun (WGS) entry which is preliminary data.</text>
</comment>
<feature type="region of interest" description="Disordered" evidence="10">
    <location>
        <begin position="891"/>
        <end position="915"/>
    </location>
</feature>
<keyword evidence="14" id="KW-1185">Reference proteome</keyword>
<keyword evidence="6" id="KW-0863">Zinc-finger</keyword>
<keyword evidence="5" id="KW-0479">Metal-binding</keyword>
<dbReference type="PROSITE" id="PS50010">
    <property type="entry name" value="DH_2"/>
    <property type="match status" value="1"/>
</dbReference>
<dbReference type="SMART" id="SM00233">
    <property type="entry name" value="PH"/>
    <property type="match status" value="1"/>
</dbReference>
<dbReference type="PANTHER" id="PTHR13944:SF23">
    <property type="entry name" value="RHO GUANINE NUCLEOTIDE EXCHANGE FACTOR 18"/>
    <property type="match status" value="1"/>
</dbReference>
<evidence type="ECO:0000256" key="3">
    <source>
        <dbReference type="ARBA" id="ARBA00022553"/>
    </source>
</evidence>
<gene>
    <name evidence="13" type="ORF">PLEPLA_LOCUS48164</name>
</gene>
<evidence type="ECO:0000256" key="10">
    <source>
        <dbReference type="SAM" id="MobiDB-lite"/>
    </source>
</evidence>
<dbReference type="InterPro" id="IPR051632">
    <property type="entry name" value="Rho_GEF"/>
</dbReference>
<name>A0A9N7W3G7_PLEPL</name>
<keyword evidence="4" id="KW-0344">Guanine-nucleotide releasing factor</keyword>
<dbReference type="FunFam" id="1.20.900.10:FF:000004">
    <property type="entry name" value="Rho guanine nucleotide exchange factor 2"/>
    <property type="match status" value="1"/>
</dbReference>
<evidence type="ECO:0000259" key="12">
    <source>
        <dbReference type="PROSITE" id="PS50010"/>
    </source>
</evidence>
<dbReference type="PANTHER" id="PTHR13944">
    <property type="entry name" value="AGAP007712-PA"/>
    <property type="match status" value="1"/>
</dbReference>